<sequence length="434" mass="47761">MEEKASLSSTWECPAHGKSRNATGEDDTIVRRDGSLSVYEDTAMLFQEFALRSSVWAMNNGKWHSARVMRREEGVHPDGRVVPLWKIHYHKWAARWDEFLMGNSIMLKNPETDARAAMENATAPTVPQSKMNEMNKMNEKPEEPVAPQGKLVAMWQTKTKTKEKFLGQTLTANEGNISRLPPTDVEDLVQPDPKCSMNVDEISASTTGCGLEGSQNRFASGCVGNTTEAGEAAQNVLPSGSIGTAEPTKARRKRRKPRRIFSGPINKVSQRSRNDSAKKKVASPVVPPNVVVGPPTIRSELSAMIREIHCNIFEDHRNHPVPLDNKRAHPPLPVDHNKSVPTCRELLEVYGINAAAIPAMSVEEVAGMLVKLFGERGIQLGDLFQKEQIDGESLLLLDLARCVGQLNMPIGPALTLDGIFKLAREVLAEIADPG</sequence>
<keyword evidence="3" id="KW-1185">Reference proteome</keyword>
<comment type="caution">
    <text evidence="2">The sequence shown here is derived from an EMBL/GenBank/DDBJ whole genome shotgun (WGS) entry which is preliminary data.</text>
</comment>
<proteinExistence type="predicted"/>
<dbReference type="Proteomes" id="UP000192578">
    <property type="component" value="Unassembled WGS sequence"/>
</dbReference>
<feature type="region of interest" description="Disordered" evidence="1">
    <location>
        <begin position="236"/>
        <end position="282"/>
    </location>
</feature>
<dbReference type="InterPro" id="IPR016197">
    <property type="entry name" value="Chromo-like_dom_sf"/>
</dbReference>
<organism evidence="2 3">
    <name type="scientific">Hypsibius exemplaris</name>
    <name type="common">Freshwater tardigrade</name>
    <dbReference type="NCBI Taxonomy" id="2072580"/>
    <lineage>
        <taxon>Eukaryota</taxon>
        <taxon>Metazoa</taxon>
        <taxon>Ecdysozoa</taxon>
        <taxon>Tardigrada</taxon>
        <taxon>Eutardigrada</taxon>
        <taxon>Parachela</taxon>
        <taxon>Hypsibioidea</taxon>
        <taxon>Hypsibiidae</taxon>
        <taxon>Hypsibius</taxon>
    </lineage>
</organism>
<dbReference type="OrthoDB" id="124855at2759"/>
<dbReference type="SUPFAM" id="SSF54160">
    <property type="entry name" value="Chromo domain-like"/>
    <property type="match status" value="1"/>
</dbReference>
<dbReference type="Gene3D" id="1.10.150.50">
    <property type="entry name" value="Transcription Factor, Ets-1"/>
    <property type="match status" value="1"/>
</dbReference>
<feature type="compositionally biased region" description="Polar residues" evidence="1">
    <location>
        <begin position="1"/>
        <end position="11"/>
    </location>
</feature>
<name>A0A1W0WAK3_HYPEX</name>
<feature type="compositionally biased region" description="Basic residues" evidence="1">
    <location>
        <begin position="250"/>
        <end position="259"/>
    </location>
</feature>
<reference evidence="3" key="1">
    <citation type="submission" date="2017-01" db="EMBL/GenBank/DDBJ databases">
        <title>Comparative genomics of anhydrobiosis in the tardigrade Hypsibius dujardini.</title>
        <authorList>
            <person name="Yoshida Y."/>
            <person name="Koutsovoulos G."/>
            <person name="Laetsch D."/>
            <person name="Stevens L."/>
            <person name="Kumar S."/>
            <person name="Horikawa D."/>
            <person name="Ishino K."/>
            <person name="Komine S."/>
            <person name="Tomita M."/>
            <person name="Blaxter M."/>
            <person name="Arakawa K."/>
        </authorList>
    </citation>
    <scope>NUCLEOTIDE SEQUENCE [LARGE SCALE GENOMIC DNA]</scope>
    <source>
        <strain evidence="3">Z151</strain>
    </source>
</reference>
<protein>
    <submittedName>
        <fullName evidence="2">Uncharacterized protein</fullName>
    </submittedName>
</protein>
<dbReference type="EMBL" id="MTYJ01000151">
    <property type="protein sequence ID" value="OQV12208.1"/>
    <property type="molecule type" value="Genomic_DNA"/>
</dbReference>
<dbReference type="Gene3D" id="2.30.30.140">
    <property type="match status" value="1"/>
</dbReference>
<feature type="region of interest" description="Disordered" evidence="1">
    <location>
        <begin position="1"/>
        <end position="26"/>
    </location>
</feature>
<evidence type="ECO:0000256" key="1">
    <source>
        <dbReference type="SAM" id="MobiDB-lite"/>
    </source>
</evidence>
<evidence type="ECO:0000313" key="2">
    <source>
        <dbReference type="EMBL" id="OQV12208.1"/>
    </source>
</evidence>
<dbReference type="AlphaFoldDB" id="A0A1W0WAK3"/>
<accession>A0A1W0WAK3</accession>
<dbReference type="InterPro" id="IPR013761">
    <property type="entry name" value="SAM/pointed_sf"/>
</dbReference>
<gene>
    <name evidence="2" type="ORF">BV898_13550</name>
</gene>
<evidence type="ECO:0000313" key="3">
    <source>
        <dbReference type="Proteomes" id="UP000192578"/>
    </source>
</evidence>